<accession>A0A7T2W0N5</accession>
<sequence length="645" mass="63799">MSSGVLRTWMLGSAVALAAFSGSASAESLNVSTSQTNASCYGGGNGTATVENIRNGVAPFSYLWTPTGGTNATATGLMAGTYTVMVTDTKGLQGTASTIIGQPGILSGTPSQINPVGDSSNGSATIVPTGGTPGYTYNWTPLGSTTATVAGLAPGQYRVTITDANACQTMQTFTLTASAPSVQSVSVPANGTYTAGQNLQFNVNYNAAVAVTTAGDLPSIPLVIGATNRQATFVGGSDTSILTFAYTVQPGDVDTNGVTLGSAIALNGSTMTSGGTSAVLTLANVGATAGVLVNGVQAQTITFANPGIQNFGTTPTLSATASSTLPVSFSSSTANVCTTSPGGRLAFVATGSCTIHANQGGDGSYEPAPQVSQTFMVSATAPGTPTIGHVTAGDGQAMVTFTAPASNGGNPITGYIVTATPVGASGVVTQQGTTSPIVVAGLTNGFIYNFAIAATNGTTGAPSPAVQATPRRLELVSAPGSVPGMAGTPTATMSGGGPTCTLQPGGGFGPAASTPPGLQALNGQFAFSAENCTAPVTMTLTYPSALPQGVQFRKPDGAGGWFDPVTALHVRVDGTRTTVTYTITDNGPGDTNPAAGVISDPLVPVLAAAGPGGGTAAIPTLSEWGVILMSALLAMFGLRRTRRQR</sequence>
<evidence type="ECO:0000256" key="1">
    <source>
        <dbReference type="SAM" id="Phobius"/>
    </source>
</evidence>
<feature type="signal peptide" evidence="2">
    <location>
        <begin position="1"/>
        <end position="26"/>
    </location>
</feature>
<dbReference type="AlphaFoldDB" id="A0A7T2W0N5"/>
<dbReference type="EMBL" id="CP065668">
    <property type="protein sequence ID" value="QPS09403.1"/>
    <property type="molecule type" value="Genomic_DNA"/>
</dbReference>
<dbReference type="SUPFAM" id="SSF49265">
    <property type="entry name" value="Fibronectin type III"/>
    <property type="match status" value="1"/>
</dbReference>
<dbReference type="InterPro" id="IPR036116">
    <property type="entry name" value="FN3_sf"/>
</dbReference>
<dbReference type="InterPro" id="IPR053784">
    <property type="entry name" value="Choice_anch_U_dom"/>
</dbReference>
<proteinExistence type="predicted"/>
<dbReference type="InterPro" id="IPR026442">
    <property type="entry name" value="IPTL_CTERM"/>
</dbReference>
<keyword evidence="1" id="KW-0472">Membrane</keyword>
<dbReference type="InterPro" id="IPR013783">
    <property type="entry name" value="Ig-like_fold"/>
</dbReference>
<dbReference type="InterPro" id="IPR025667">
    <property type="entry name" value="SprB_repeat"/>
</dbReference>
<dbReference type="Proteomes" id="UP000594778">
    <property type="component" value="Chromosome"/>
</dbReference>
<dbReference type="PROSITE" id="PS50853">
    <property type="entry name" value="FN3"/>
    <property type="match status" value="1"/>
</dbReference>
<dbReference type="Pfam" id="PF00041">
    <property type="entry name" value="fn3"/>
    <property type="match status" value="1"/>
</dbReference>
<dbReference type="Pfam" id="PF13573">
    <property type="entry name" value="SprB"/>
    <property type="match status" value="2"/>
</dbReference>
<dbReference type="PANTHER" id="PTHR34720">
    <property type="entry name" value="MICROCYSTIN DEPENDENT PROTEIN"/>
    <property type="match status" value="1"/>
</dbReference>
<feature type="transmembrane region" description="Helical" evidence="1">
    <location>
        <begin position="621"/>
        <end position="638"/>
    </location>
</feature>
<organism evidence="4 5">
    <name type="scientific">Delftia acidovorans</name>
    <name type="common">Pseudomonas acidovorans</name>
    <name type="synonym">Comamonas acidovorans</name>
    <dbReference type="NCBI Taxonomy" id="80866"/>
    <lineage>
        <taxon>Bacteria</taxon>
        <taxon>Pseudomonadati</taxon>
        <taxon>Pseudomonadota</taxon>
        <taxon>Betaproteobacteria</taxon>
        <taxon>Burkholderiales</taxon>
        <taxon>Comamonadaceae</taxon>
        <taxon>Delftia</taxon>
    </lineage>
</organism>
<keyword evidence="1" id="KW-1133">Transmembrane helix</keyword>
<keyword evidence="1" id="KW-0812">Transmembrane</keyword>
<feature type="chain" id="PRO_5032956820" evidence="2">
    <location>
        <begin position="27"/>
        <end position="645"/>
    </location>
</feature>
<protein>
    <submittedName>
        <fullName evidence="4">IPTL-CTERM sorting domain-containing protein</fullName>
    </submittedName>
</protein>
<name>A0A7T2W0N5_DELAC</name>
<dbReference type="CDD" id="cd00063">
    <property type="entry name" value="FN3"/>
    <property type="match status" value="1"/>
</dbReference>
<dbReference type="Gene3D" id="2.60.40.10">
    <property type="entry name" value="Immunoglobulins"/>
    <property type="match status" value="1"/>
</dbReference>
<evidence type="ECO:0000256" key="2">
    <source>
        <dbReference type="SAM" id="SignalP"/>
    </source>
</evidence>
<keyword evidence="2" id="KW-0732">Signal</keyword>
<dbReference type="NCBIfam" id="NF041766">
    <property type="entry name" value="choice_anch_U"/>
    <property type="match status" value="1"/>
</dbReference>
<dbReference type="PANTHER" id="PTHR34720:SF9">
    <property type="entry name" value="BLR4714 PROTEIN"/>
    <property type="match status" value="1"/>
</dbReference>
<dbReference type="SMART" id="SM00060">
    <property type="entry name" value="FN3"/>
    <property type="match status" value="1"/>
</dbReference>
<feature type="domain" description="Fibronectin type-III" evidence="3">
    <location>
        <begin position="381"/>
        <end position="473"/>
    </location>
</feature>
<dbReference type="InterPro" id="IPR003961">
    <property type="entry name" value="FN3_dom"/>
</dbReference>
<evidence type="ECO:0000313" key="5">
    <source>
        <dbReference type="Proteomes" id="UP000594778"/>
    </source>
</evidence>
<evidence type="ECO:0000259" key="3">
    <source>
        <dbReference type="PROSITE" id="PS50853"/>
    </source>
</evidence>
<gene>
    <name evidence="4" type="ORF">I6G66_05070</name>
</gene>
<evidence type="ECO:0000313" key="4">
    <source>
        <dbReference type="EMBL" id="QPS09403.1"/>
    </source>
</evidence>
<dbReference type="NCBIfam" id="TIGR04174">
    <property type="entry name" value="IPTL_CTERM"/>
    <property type="match status" value="1"/>
</dbReference>
<reference evidence="4 5" key="1">
    <citation type="submission" date="2020-12" db="EMBL/GenBank/DDBJ databases">
        <title>FDA dAtabase for Regulatory Grade micrObial Sequences (FDA-ARGOS): Supporting development and validation of Infectious Disease Dx tests.</title>
        <authorList>
            <person name="Sproer C."/>
            <person name="Gronow S."/>
            <person name="Severitt S."/>
            <person name="Schroder I."/>
            <person name="Tallon L."/>
            <person name="Sadzewicz L."/>
            <person name="Zhao X."/>
            <person name="Boylan J."/>
            <person name="Ott S."/>
            <person name="Bowen H."/>
            <person name="Vavikolanu K."/>
            <person name="Mehta A."/>
            <person name="Aluvathingal J."/>
            <person name="Nadendla S."/>
            <person name="Lowell S."/>
            <person name="Myers T."/>
            <person name="Yan Y."/>
            <person name="Sichtig H."/>
        </authorList>
    </citation>
    <scope>NUCLEOTIDE SEQUENCE [LARGE SCALE GENOMIC DNA]</scope>
    <source>
        <strain evidence="4 5">FDAARGOS_909</strain>
    </source>
</reference>
<dbReference type="Gene3D" id="2.60.40.740">
    <property type="match status" value="2"/>
</dbReference>
<dbReference type="Pfam" id="PF18203">
    <property type="entry name" value="IPTL-CTERM"/>
    <property type="match status" value="1"/>
</dbReference>